<reference evidence="1 2" key="1">
    <citation type="journal article" date="2016" name="Mol. Biol. Evol.">
        <title>Comparative Genomics of Early-Diverging Mushroom-Forming Fungi Provides Insights into the Origins of Lignocellulose Decay Capabilities.</title>
        <authorList>
            <person name="Nagy L.G."/>
            <person name="Riley R."/>
            <person name="Tritt A."/>
            <person name="Adam C."/>
            <person name="Daum C."/>
            <person name="Floudas D."/>
            <person name="Sun H."/>
            <person name="Yadav J.S."/>
            <person name="Pangilinan J."/>
            <person name="Larsson K.H."/>
            <person name="Matsuura K."/>
            <person name="Barry K."/>
            <person name="Labutti K."/>
            <person name="Kuo R."/>
            <person name="Ohm R.A."/>
            <person name="Bhattacharya S.S."/>
            <person name="Shirouzu T."/>
            <person name="Yoshinaga Y."/>
            <person name="Martin F.M."/>
            <person name="Grigoriev I.V."/>
            <person name="Hibbett D.S."/>
        </authorList>
    </citation>
    <scope>NUCLEOTIDE SEQUENCE [LARGE SCALE GENOMIC DNA]</scope>
    <source>
        <strain evidence="1 2">HHB12029</strain>
    </source>
</reference>
<evidence type="ECO:0000313" key="1">
    <source>
        <dbReference type="EMBL" id="KZV99386.1"/>
    </source>
</evidence>
<dbReference type="AlphaFoldDB" id="A0A165MK43"/>
<dbReference type="EMBL" id="KV425910">
    <property type="protein sequence ID" value="KZV99386.1"/>
    <property type="molecule type" value="Genomic_DNA"/>
</dbReference>
<accession>A0A165MK43</accession>
<gene>
    <name evidence="1" type="ORF">EXIGLDRAFT_234380</name>
</gene>
<protein>
    <submittedName>
        <fullName evidence="1">Uncharacterized protein</fullName>
    </submittedName>
</protein>
<sequence length="150" mass="16765">MRDFSSWTTIAPLFALTRDVTYSTRDFCQQADCLMANLHTATARLQYKLRAYTEGACSIFTHRGRDSPSTVLEPGRVHRRRATLYHGNSMRWPSLCSGTHRARVCSHAALAPNAPFSISRSALRSLCLARETSLTASPVDVQDVYDVQVD</sequence>
<keyword evidence="2" id="KW-1185">Reference proteome</keyword>
<name>A0A165MK43_EXIGL</name>
<organism evidence="1 2">
    <name type="scientific">Exidia glandulosa HHB12029</name>
    <dbReference type="NCBI Taxonomy" id="1314781"/>
    <lineage>
        <taxon>Eukaryota</taxon>
        <taxon>Fungi</taxon>
        <taxon>Dikarya</taxon>
        <taxon>Basidiomycota</taxon>
        <taxon>Agaricomycotina</taxon>
        <taxon>Agaricomycetes</taxon>
        <taxon>Auriculariales</taxon>
        <taxon>Exidiaceae</taxon>
        <taxon>Exidia</taxon>
    </lineage>
</organism>
<proteinExistence type="predicted"/>
<dbReference type="Proteomes" id="UP000077266">
    <property type="component" value="Unassembled WGS sequence"/>
</dbReference>
<dbReference type="InParanoid" id="A0A165MK43"/>
<evidence type="ECO:0000313" key="2">
    <source>
        <dbReference type="Proteomes" id="UP000077266"/>
    </source>
</evidence>